<evidence type="ECO:0000313" key="11">
    <source>
        <dbReference type="EMBL" id="EPD99415.1"/>
    </source>
</evidence>
<dbReference type="CDD" id="cd13138">
    <property type="entry name" value="MATE_yoeA_like"/>
    <property type="match status" value="1"/>
</dbReference>
<dbReference type="STRING" id="1203554.HMPREF1476_01094"/>
<dbReference type="GO" id="GO:0006811">
    <property type="term" value="P:monoatomic ion transport"/>
    <property type="evidence" value="ECO:0007669"/>
    <property type="project" value="UniProtKB-KW"/>
</dbReference>
<keyword evidence="5 10" id="KW-0812">Transmembrane</keyword>
<dbReference type="PANTHER" id="PTHR43298:SF2">
    <property type="entry name" value="FMN_FAD EXPORTER YEEO-RELATED"/>
    <property type="match status" value="1"/>
</dbReference>
<comment type="caution">
    <text evidence="11">The sequence shown here is derived from an EMBL/GenBank/DDBJ whole genome shotgun (WGS) entry which is preliminary data.</text>
</comment>
<evidence type="ECO:0000256" key="1">
    <source>
        <dbReference type="ARBA" id="ARBA00004429"/>
    </source>
</evidence>
<dbReference type="HOGENOM" id="CLU_012893_5_0_4"/>
<evidence type="ECO:0000256" key="10">
    <source>
        <dbReference type="SAM" id="Phobius"/>
    </source>
</evidence>
<dbReference type="eggNOG" id="COG0534">
    <property type="taxonomic scope" value="Bacteria"/>
</dbReference>
<dbReference type="InterPro" id="IPR002528">
    <property type="entry name" value="MATE_fam"/>
</dbReference>
<organism evidence="11 12">
    <name type="scientific">Sutterella wadsworthensis HGA0223</name>
    <dbReference type="NCBI Taxonomy" id="1203554"/>
    <lineage>
        <taxon>Bacteria</taxon>
        <taxon>Pseudomonadati</taxon>
        <taxon>Pseudomonadota</taxon>
        <taxon>Betaproteobacteria</taxon>
        <taxon>Burkholderiales</taxon>
        <taxon>Sutterellaceae</taxon>
        <taxon>Sutterella</taxon>
    </lineage>
</organism>
<gene>
    <name evidence="11" type="ORF">HMPREF1476_01094</name>
</gene>
<evidence type="ECO:0000256" key="6">
    <source>
        <dbReference type="ARBA" id="ARBA00022989"/>
    </source>
</evidence>
<keyword evidence="3" id="KW-0050">Antiport</keyword>
<dbReference type="AlphaFoldDB" id="S3BJ54"/>
<feature type="transmembrane region" description="Helical" evidence="10">
    <location>
        <begin position="52"/>
        <end position="78"/>
    </location>
</feature>
<dbReference type="GO" id="GO:0005886">
    <property type="term" value="C:plasma membrane"/>
    <property type="evidence" value="ECO:0007669"/>
    <property type="project" value="UniProtKB-SubCell"/>
</dbReference>
<dbReference type="Pfam" id="PF01554">
    <property type="entry name" value="MatE"/>
    <property type="match status" value="2"/>
</dbReference>
<sequence length="456" mass="49319">MLSGSIWDKMILFALPLAFTGVLQQLYNAADVAVLGHFVSDEAMAAVGNNVPIIGLIVSLCMGLALGANVVVAQALGMRDEERASRGVHTAFYVAVVFGVVMAIAGEIGADWIIACLEVPESVQADSELYLRVYLLGMPFIAVYNFLAAVYRSQGDTQTPLWALCFATIFNIAGNLFFVLVCDMGTGGVAFATVLANALAAGILFWRECRMTGPLRLELRRLLKPDAVSLRSIIRIGWPAGVQGAVFSFSNLIIQAAINSLGADVMAGSVAAFTIEINVYCFINAFGLAATTFVSQNYGAGNLARCRRATWVSMGLNFCASVMMIAVVLIFERSILGLFTHSEAVMEIAITRILLVVLAEPISVVMETVSDAMRGYGYSMPPAMVTLFCICSIRIVWVYTVFAADPTFDTLMIVYPISWAVTTAALTWLYFRHQKMLTAKHAHSRATSPEALPFTD</sequence>
<reference evidence="11 12" key="1">
    <citation type="submission" date="2013-04" db="EMBL/GenBank/DDBJ databases">
        <title>The Genome Sequence of Sutterella wadsworthensis HGA0223.</title>
        <authorList>
            <consortium name="The Broad Institute Genomics Platform"/>
            <person name="Earl A."/>
            <person name="Ward D."/>
            <person name="Feldgarden M."/>
            <person name="Gevers D."/>
            <person name="Schmidt T.M."/>
            <person name="Dover J."/>
            <person name="Dai D."/>
            <person name="Walker B."/>
            <person name="Young S."/>
            <person name="Zeng Q."/>
            <person name="Gargeya S."/>
            <person name="Fitzgerald M."/>
            <person name="Haas B."/>
            <person name="Abouelleil A."/>
            <person name="Allen A.W."/>
            <person name="Alvarado L."/>
            <person name="Arachchi H.M."/>
            <person name="Berlin A.M."/>
            <person name="Chapman S.B."/>
            <person name="Gainer-Dewar J."/>
            <person name="Goldberg J."/>
            <person name="Griggs A."/>
            <person name="Gujja S."/>
            <person name="Hansen M."/>
            <person name="Howarth C."/>
            <person name="Imamovic A."/>
            <person name="Ireland A."/>
            <person name="Larimer J."/>
            <person name="McCowan C."/>
            <person name="Murphy C."/>
            <person name="Pearson M."/>
            <person name="Poon T.W."/>
            <person name="Priest M."/>
            <person name="Roberts A."/>
            <person name="Saif S."/>
            <person name="Shea T."/>
            <person name="Sisk P."/>
            <person name="Sykes S."/>
            <person name="Wortman J."/>
            <person name="Nusbaum C."/>
            <person name="Birren B."/>
        </authorList>
    </citation>
    <scope>NUCLEOTIDE SEQUENCE [LARGE SCALE GENOMIC DNA]</scope>
    <source>
        <strain evidence="11 12">HGA0223</strain>
    </source>
</reference>
<keyword evidence="12" id="KW-1185">Reference proteome</keyword>
<accession>S3BJ54</accession>
<feature type="transmembrane region" description="Helical" evidence="10">
    <location>
        <begin position="348"/>
        <end position="366"/>
    </location>
</feature>
<dbReference type="PIRSF" id="PIRSF006603">
    <property type="entry name" value="DinF"/>
    <property type="match status" value="1"/>
</dbReference>
<feature type="transmembrane region" description="Helical" evidence="10">
    <location>
        <begin position="236"/>
        <end position="258"/>
    </location>
</feature>
<evidence type="ECO:0000256" key="2">
    <source>
        <dbReference type="ARBA" id="ARBA00022448"/>
    </source>
</evidence>
<dbReference type="RefSeq" id="WP_016474386.1">
    <property type="nucleotide sequence ID" value="NZ_KE150480.1"/>
</dbReference>
<name>S3BJ54_9BURK</name>
<feature type="transmembrane region" description="Helical" evidence="10">
    <location>
        <begin position="129"/>
        <end position="149"/>
    </location>
</feature>
<keyword evidence="4" id="KW-1003">Cell membrane</keyword>
<evidence type="ECO:0000313" key="12">
    <source>
        <dbReference type="Proteomes" id="UP000014400"/>
    </source>
</evidence>
<keyword evidence="7" id="KW-0406">Ion transport</keyword>
<evidence type="ECO:0000256" key="8">
    <source>
        <dbReference type="ARBA" id="ARBA00023136"/>
    </source>
</evidence>
<protein>
    <recommendedName>
        <fullName evidence="9">Multidrug-efflux transporter</fullName>
    </recommendedName>
</protein>
<feature type="transmembrane region" description="Helical" evidence="10">
    <location>
        <begin position="187"/>
        <end position="206"/>
    </location>
</feature>
<feature type="transmembrane region" description="Helical" evidence="10">
    <location>
        <begin position="378"/>
        <end position="400"/>
    </location>
</feature>
<dbReference type="InterPro" id="IPR048279">
    <property type="entry name" value="MdtK-like"/>
</dbReference>
<proteinExistence type="predicted"/>
<keyword evidence="8 10" id="KW-0472">Membrane</keyword>
<evidence type="ECO:0000256" key="4">
    <source>
        <dbReference type="ARBA" id="ARBA00022475"/>
    </source>
</evidence>
<feature type="transmembrane region" description="Helical" evidence="10">
    <location>
        <begin position="161"/>
        <end position="181"/>
    </location>
</feature>
<dbReference type="Proteomes" id="UP000014400">
    <property type="component" value="Unassembled WGS sequence"/>
</dbReference>
<comment type="subcellular location">
    <subcellularLocation>
        <location evidence="1">Cell inner membrane</location>
        <topology evidence="1">Multi-pass membrane protein</topology>
    </subcellularLocation>
</comment>
<dbReference type="NCBIfam" id="TIGR00797">
    <property type="entry name" value="matE"/>
    <property type="match status" value="1"/>
</dbReference>
<evidence type="ECO:0000256" key="9">
    <source>
        <dbReference type="ARBA" id="ARBA00031636"/>
    </source>
</evidence>
<feature type="transmembrane region" description="Helical" evidence="10">
    <location>
        <begin position="270"/>
        <end position="294"/>
    </location>
</feature>
<feature type="transmembrane region" description="Helical" evidence="10">
    <location>
        <begin position="412"/>
        <end position="431"/>
    </location>
</feature>
<feature type="transmembrane region" description="Helical" evidence="10">
    <location>
        <begin position="315"/>
        <end position="336"/>
    </location>
</feature>
<dbReference type="GO" id="GO:0042910">
    <property type="term" value="F:xenobiotic transmembrane transporter activity"/>
    <property type="evidence" value="ECO:0007669"/>
    <property type="project" value="InterPro"/>
</dbReference>
<dbReference type="InterPro" id="IPR050222">
    <property type="entry name" value="MATE_MdtK"/>
</dbReference>
<evidence type="ECO:0000256" key="7">
    <source>
        <dbReference type="ARBA" id="ARBA00023065"/>
    </source>
</evidence>
<evidence type="ECO:0000256" key="5">
    <source>
        <dbReference type="ARBA" id="ARBA00022692"/>
    </source>
</evidence>
<dbReference type="GO" id="GO:0015297">
    <property type="term" value="F:antiporter activity"/>
    <property type="evidence" value="ECO:0007669"/>
    <property type="project" value="UniProtKB-KW"/>
</dbReference>
<keyword evidence="2" id="KW-0813">Transport</keyword>
<dbReference type="PANTHER" id="PTHR43298">
    <property type="entry name" value="MULTIDRUG RESISTANCE PROTEIN NORM-RELATED"/>
    <property type="match status" value="1"/>
</dbReference>
<dbReference type="PATRIC" id="fig|1203554.3.peg.1120"/>
<evidence type="ECO:0000256" key="3">
    <source>
        <dbReference type="ARBA" id="ARBA00022449"/>
    </source>
</evidence>
<dbReference type="EMBL" id="ATCF01000016">
    <property type="protein sequence ID" value="EPD99415.1"/>
    <property type="molecule type" value="Genomic_DNA"/>
</dbReference>
<keyword evidence="6 10" id="KW-1133">Transmembrane helix</keyword>
<feature type="transmembrane region" description="Helical" evidence="10">
    <location>
        <begin position="90"/>
        <end position="109"/>
    </location>
</feature>